<evidence type="ECO:0008006" key="14">
    <source>
        <dbReference type="Google" id="ProtNLM"/>
    </source>
</evidence>
<evidence type="ECO:0000256" key="4">
    <source>
        <dbReference type="ARBA" id="ARBA00022692"/>
    </source>
</evidence>
<dbReference type="AlphaFoldDB" id="A0A9W8ANI7"/>
<comment type="subcellular location">
    <subcellularLocation>
        <location evidence="1">Membrane</location>
        <topology evidence="1">Multi-pass membrane protein</topology>
    </subcellularLocation>
</comment>
<name>A0A9W8ANI7_9FUNG</name>
<dbReference type="Pfam" id="PF00153">
    <property type="entry name" value="Mito_carr"/>
    <property type="match status" value="3"/>
</dbReference>
<evidence type="ECO:0000256" key="10">
    <source>
        <dbReference type="SAM" id="MobiDB-lite"/>
    </source>
</evidence>
<proteinExistence type="inferred from homology"/>
<feature type="compositionally biased region" description="Polar residues" evidence="10">
    <location>
        <begin position="138"/>
        <end position="155"/>
    </location>
</feature>
<dbReference type="GO" id="GO:0016020">
    <property type="term" value="C:membrane"/>
    <property type="evidence" value="ECO:0007669"/>
    <property type="project" value="UniProtKB-SubCell"/>
</dbReference>
<dbReference type="EMBL" id="JANBPY010001146">
    <property type="protein sequence ID" value="KAJ1961395.1"/>
    <property type="molecule type" value="Genomic_DNA"/>
</dbReference>
<evidence type="ECO:0000313" key="13">
    <source>
        <dbReference type="Proteomes" id="UP001150925"/>
    </source>
</evidence>
<keyword evidence="6 11" id="KW-1133">Transmembrane helix</keyword>
<feature type="transmembrane region" description="Helical" evidence="11">
    <location>
        <begin position="185"/>
        <end position="203"/>
    </location>
</feature>
<evidence type="ECO:0000256" key="7">
    <source>
        <dbReference type="ARBA" id="ARBA00023136"/>
    </source>
</evidence>
<gene>
    <name evidence="12" type="ORF">IWQ62_003884</name>
</gene>
<dbReference type="InterPro" id="IPR023395">
    <property type="entry name" value="MCP_dom_sf"/>
</dbReference>
<keyword evidence="4 8" id="KW-0812">Transmembrane</keyword>
<evidence type="ECO:0000256" key="11">
    <source>
        <dbReference type="SAM" id="Phobius"/>
    </source>
</evidence>
<keyword evidence="13" id="KW-1185">Reference proteome</keyword>
<keyword evidence="3 9" id="KW-0813">Transport</keyword>
<evidence type="ECO:0000256" key="6">
    <source>
        <dbReference type="ARBA" id="ARBA00022989"/>
    </source>
</evidence>
<protein>
    <recommendedName>
        <fullName evidence="14">Mitochondrial carrier protein</fullName>
    </recommendedName>
</protein>
<evidence type="ECO:0000256" key="9">
    <source>
        <dbReference type="RuleBase" id="RU000488"/>
    </source>
</evidence>
<feature type="region of interest" description="Disordered" evidence="10">
    <location>
        <begin position="138"/>
        <end position="157"/>
    </location>
</feature>
<feature type="repeat" description="Solcar" evidence="8">
    <location>
        <begin position="97"/>
        <end position="210"/>
    </location>
</feature>
<evidence type="ECO:0000256" key="1">
    <source>
        <dbReference type="ARBA" id="ARBA00004141"/>
    </source>
</evidence>
<dbReference type="OrthoDB" id="250329at2759"/>
<evidence type="ECO:0000313" key="12">
    <source>
        <dbReference type="EMBL" id="KAJ1961395.1"/>
    </source>
</evidence>
<dbReference type="PROSITE" id="PS50920">
    <property type="entry name" value="SOLCAR"/>
    <property type="match status" value="2"/>
</dbReference>
<dbReference type="SUPFAM" id="SSF103506">
    <property type="entry name" value="Mitochondrial carrier"/>
    <property type="match status" value="1"/>
</dbReference>
<evidence type="ECO:0000256" key="2">
    <source>
        <dbReference type="ARBA" id="ARBA00006375"/>
    </source>
</evidence>
<dbReference type="Gene3D" id="1.50.40.10">
    <property type="entry name" value="Mitochondrial carrier domain"/>
    <property type="match status" value="1"/>
</dbReference>
<keyword evidence="7 8" id="KW-0472">Membrane</keyword>
<keyword evidence="5" id="KW-0677">Repeat</keyword>
<comment type="similarity">
    <text evidence="2 9">Belongs to the mitochondrial carrier (TC 2.A.29) family.</text>
</comment>
<evidence type="ECO:0000256" key="8">
    <source>
        <dbReference type="PROSITE-ProRule" id="PRU00282"/>
    </source>
</evidence>
<reference evidence="12" key="1">
    <citation type="submission" date="2022-07" db="EMBL/GenBank/DDBJ databases">
        <title>Phylogenomic reconstructions and comparative analyses of Kickxellomycotina fungi.</title>
        <authorList>
            <person name="Reynolds N.K."/>
            <person name="Stajich J.E."/>
            <person name="Barry K."/>
            <person name="Grigoriev I.V."/>
            <person name="Crous P."/>
            <person name="Smith M.E."/>
        </authorList>
    </citation>
    <scope>NUCLEOTIDE SEQUENCE</scope>
    <source>
        <strain evidence="12">RSA 1196</strain>
    </source>
</reference>
<sequence>MTVDTVKTRIQAEPTLFRGSWLSSVQTIWRQGSLRTFYQGLPVALTFSIPALTTYLVTYDALKVRLDQLVQQWYQGEHRSQSDSPIIQWAFASLAQDSVVNYGLAATGAEMLSGLIWTPMEVLKNRLQVQGEPLQRATSSLSTSHPTSNTSNAHVSSLRSTSLSSTWQLARQISHNEGIRGFFRGYWLSLAVFVPHTVIYFITYEKLKQKWALAITDRSNQFRDSLGTLENMSPRASSRGVELPFYGYLGCAATACALSASVSNVFDVIKTRWQVQQSKPVTIRLQDRVTTFDGRSNISSPTIRQLVLSMWRTDGGYQAFTRGMLARVLWMLPSVTISMTVYELLKPRGVGEPLD</sequence>
<evidence type="ECO:0000256" key="5">
    <source>
        <dbReference type="ARBA" id="ARBA00022737"/>
    </source>
</evidence>
<dbReference type="Proteomes" id="UP001150925">
    <property type="component" value="Unassembled WGS sequence"/>
</dbReference>
<feature type="transmembrane region" description="Helical" evidence="11">
    <location>
        <begin position="245"/>
        <end position="269"/>
    </location>
</feature>
<feature type="repeat" description="Solcar" evidence="8">
    <location>
        <begin position="1"/>
        <end position="65"/>
    </location>
</feature>
<comment type="caution">
    <text evidence="12">The sequence shown here is derived from an EMBL/GenBank/DDBJ whole genome shotgun (WGS) entry which is preliminary data.</text>
</comment>
<evidence type="ECO:0000256" key="3">
    <source>
        <dbReference type="ARBA" id="ARBA00022448"/>
    </source>
</evidence>
<organism evidence="12 13">
    <name type="scientific">Dispira parvispora</name>
    <dbReference type="NCBI Taxonomy" id="1520584"/>
    <lineage>
        <taxon>Eukaryota</taxon>
        <taxon>Fungi</taxon>
        <taxon>Fungi incertae sedis</taxon>
        <taxon>Zoopagomycota</taxon>
        <taxon>Kickxellomycotina</taxon>
        <taxon>Dimargaritomycetes</taxon>
        <taxon>Dimargaritales</taxon>
        <taxon>Dimargaritaceae</taxon>
        <taxon>Dispira</taxon>
    </lineage>
</organism>
<dbReference type="PANTHER" id="PTHR45667">
    <property type="entry name" value="S-ADENOSYLMETHIONINE MITOCHONDRIAL CARRIER PROTEIN"/>
    <property type="match status" value="1"/>
</dbReference>
<accession>A0A9W8ANI7</accession>
<dbReference type="InterPro" id="IPR018108">
    <property type="entry name" value="MCP_transmembrane"/>
</dbReference>